<evidence type="ECO:0000256" key="6">
    <source>
        <dbReference type="ARBA" id="ARBA00022982"/>
    </source>
</evidence>
<keyword evidence="7 8" id="KW-0408">Iron</keyword>
<proteinExistence type="predicted"/>
<feature type="domain" description="Cytochrome c" evidence="10">
    <location>
        <begin position="41"/>
        <end position="120"/>
    </location>
</feature>
<dbReference type="PANTHER" id="PTHR35008:SF9">
    <property type="entry name" value="CYTOCHROME C DOMAIN-CONTAINING PROTEIN"/>
    <property type="match status" value="1"/>
</dbReference>
<evidence type="ECO:0000256" key="7">
    <source>
        <dbReference type="ARBA" id="ARBA00023004"/>
    </source>
</evidence>
<dbReference type="EMBL" id="JBHLWQ010000016">
    <property type="protein sequence ID" value="MFC0199067.1"/>
    <property type="molecule type" value="Genomic_DNA"/>
</dbReference>
<keyword evidence="5 8" id="KW-0479">Metal-binding</keyword>
<dbReference type="RefSeq" id="WP_378925863.1">
    <property type="nucleotide sequence ID" value="NZ_JBHLWQ010000016.1"/>
</dbReference>
<evidence type="ECO:0000313" key="11">
    <source>
        <dbReference type="EMBL" id="MFC0199067.1"/>
    </source>
</evidence>
<reference evidence="11 12" key="1">
    <citation type="submission" date="2024-09" db="EMBL/GenBank/DDBJ databases">
        <authorList>
            <person name="Sun Q."/>
            <person name="Mori K."/>
        </authorList>
    </citation>
    <scope>NUCLEOTIDE SEQUENCE [LARGE SCALE GENOMIC DNA]</scope>
    <source>
        <strain evidence="11 12">CCM 7904</strain>
    </source>
</reference>
<evidence type="ECO:0000313" key="12">
    <source>
        <dbReference type="Proteomes" id="UP001589795"/>
    </source>
</evidence>
<dbReference type="SUPFAM" id="SSF46626">
    <property type="entry name" value="Cytochrome c"/>
    <property type="match status" value="1"/>
</dbReference>
<dbReference type="InterPro" id="IPR008168">
    <property type="entry name" value="Cyt_C_IC"/>
</dbReference>
<evidence type="ECO:0000256" key="8">
    <source>
        <dbReference type="PROSITE-ProRule" id="PRU00433"/>
    </source>
</evidence>
<sequence>MNRMMTVMAALLTLTPPAVAQEAGQASMIDRAGWFENPSRLTQSGGQDVYEAICAACHMPEGEGASGAGDYPALAGNENLLMPDYAIYVILNGQKAMPPLGGVLDDTQIADVVNYIRTSFGNDFAEDPATPEHVADAR</sequence>
<evidence type="ECO:0000256" key="4">
    <source>
        <dbReference type="ARBA" id="ARBA00022660"/>
    </source>
</evidence>
<feature type="signal peptide" evidence="9">
    <location>
        <begin position="1"/>
        <end position="20"/>
    </location>
</feature>
<organism evidence="11 12">
    <name type="scientific">Paracoccus rhizosphaerae</name>
    <dbReference type="NCBI Taxonomy" id="1133347"/>
    <lineage>
        <taxon>Bacteria</taxon>
        <taxon>Pseudomonadati</taxon>
        <taxon>Pseudomonadota</taxon>
        <taxon>Alphaproteobacteria</taxon>
        <taxon>Rhodobacterales</taxon>
        <taxon>Paracoccaceae</taxon>
        <taxon>Paracoccus</taxon>
    </lineage>
</organism>
<dbReference type="Pfam" id="PF13442">
    <property type="entry name" value="Cytochrome_CBB3"/>
    <property type="match status" value="1"/>
</dbReference>
<evidence type="ECO:0000256" key="3">
    <source>
        <dbReference type="ARBA" id="ARBA00022617"/>
    </source>
</evidence>
<dbReference type="Proteomes" id="UP001589795">
    <property type="component" value="Unassembled WGS sequence"/>
</dbReference>
<keyword evidence="9" id="KW-0732">Signal</keyword>
<dbReference type="PRINTS" id="PR00605">
    <property type="entry name" value="CYTCHROMECIC"/>
</dbReference>
<comment type="caution">
    <text evidence="11">The sequence shown here is derived from an EMBL/GenBank/DDBJ whole genome shotgun (WGS) entry which is preliminary data.</text>
</comment>
<evidence type="ECO:0000256" key="9">
    <source>
        <dbReference type="SAM" id="SignalP"/>
    </source>
</evidence>
<feature type="chain" id="PRO_5046594404" evidence="9">
    <location>
        <begin position="21"/>
        <end position="138"/>
    </location>
</feature>
<keyword evidence="4" id="KW-0679">Respiratory chain</keyword>
<dbReference type="InterPro" id="IPR009056">
    <property type="entry name" value="Cyt_c-like_dom"/>
</dbReference>
<comment type="cofactor">
    <cofactor evidence="1">
        <name>heme c</name>
        <dbReference type="ChEBI" id="CHEBI:61717"/>
    </cofactor>
</comment>
<accession>A0ABV6CEA3</accession>
<gene>
    <name evidence="11" type="ORF">ACFFIZ_01600</name>
</gene>
<name>A0ABV6CEA3_9RHOB</name>
<dbReference type="InterPro" id="IPR051459">
    <property type="entry name" value="Cytochrome_c-type_DH"/>
</dbReference>
<dbReference type="PANTHER" id="PTHR35008">
    <property type="entry name" value="BLL4482 PROTEIN-RELATED"/>
    <property type="match status" value="1"/>
</dbReference>
<keyword evidence="3 8" id="KW-0349">Heme</keyword>
<keyword evidence="12" id="KW-1185">Reference proteome</keyword>
<protein>
    <submittedName>
        <fullName evidence="11">C-type cytochrome</fullName>
    </submittedName>
</protein>
<evidence type="ECO:0000256" key="2">
    <source>
        <dbReference type="ARBA" id="ARBA00022448"/>
    </source>
</evidence>
<evidence type="ECO:0000259" key="10">
    <source>
        <dbReference type="PROSITE" id="PS51007"/>
    </source>
</evidence>
<keyword evidence="2" id="KW-0813">Transport</keyword>
<evidence type="ECO:0000256" key="1">
    <source>
        <dbReference type="ARBA" id="ARBA00001926"/>
    </source>
</evidence>
<dbReference type="PROSITE" id="PS51007">
    <property type="entry name" value="CYTC"/>
    <property type="match status" value="1"/>
</dbReference>
<dbReference type="InterPro" id="IPR036909">
    <property type="entry name" value="Cyt_c-like_dom_sf"/>
</dbReference>
<evidence type="ECO:0000256" key="5">
    <source>
        <dbReference type="ARBA" id="ARBA00022723"/>
    </source>
</evidence>
<dbReference type="Gene3D" id="1.10.760.10">
    <property type="entry name" value="Cytochrome c-like domain"/>
    <property type="match status" value="1"/>
</dbReference>
<keyword evidence="6" id="KW-0249">Electron transport</keyword>